<keyword evidence="3" id="KW-1185">Reference proteome</keyword>
<evidence type="ECO:0000313" key="3">
    <source>
        <dbReference type="Proteomes" id="UP000054935"/>
    </source>
</evidence>
<evidence type="ECO:0000313" key="2">
    <source>
        <dbReference type="EMBL" id="CUH80282.1"/>
    </source>
</evidence>
<name>A0A0P1GEZ5_9RHOB</name>
<organism evidence="2 3">
    <name type="scientific">Tropicibacter naphthalenivorans</name>
    <dbReference type="NCBI Taxonomy" id="441103"/>
    <lineage>
        <taxon>Bacteria</taxon>
        <taxon>Pseudomonadati</taxon>
        <taxon>Pseudomonadota</taxon>
        <taxon>Alphaproteobacteria</taxon>
        <taxon>Rhodobacterales</taxon>
        <taxon>Roseobacteraceae</taxon>
        <taxon>Tropicibacter</taxon>
    </lineage>
</organism>
<dbReference type="EMBL" id="CYSE01000005">
    <property type="protein sequence ID" value="CUH80282.1"/>
    <property type="molecule type" value="Genomic_DNA"/>
</dbReference>
<dbReference type="AlphaFoldDB" id="A0A0P1GEZ5"/>
<keyword evidence="1" id="KW-0732">Signal</keyword>
<sequence length="197" mass="21085">MIRTLAFLTIGFAAPALAQGMPVFDDAKGFDVVGVMDGSLVVANGGHSFICSLRAGGDVWQLANCEPIIGPAMAAQIEAEERAAVEAAAVEQNTEAREIFLRNLEVMPDVVFANLLADLLRQAPDCTLTASNKQELALIERAYAQLVIERFNYPAGLDSELIKALSKKLEDGGEVLDDREEVLHGSGSVRLKTCPAN</sequence>
<dbReference type="Proteomes" id="UP000054935">
    <property type="component" value="Unassembled WGS sequence"/>
</dbReference>
<evidence type="ECO:0000256" key="1">
    <source>
        <dbReference type="SAM" id="SignalP"/>
    </source>
</evidence>
<reference evidence="2 3" key="1">
    <citation type="submission" date="2015-09" db="EMBL/GenBank/DDBJ databases">
        <authorList>
            <consortium name="Swine Surveillance"/>
        </authorList>
    </citation>
    <scope>NUCLEOTIDE SEQUENCE [LARGE SCALE GENOMIC DNA]</scope>
    <source>
        <strain evidence="2 3">CECT 7648</strain>
    </source>
</reference>
<protein>
    <submittedName>
        <fullName evidence="2">Uncharacterized protein</fullName>
    </submittedName>
</protein>
<dbReference type="STRING" id="441103.TRN7648_02909"/>
<feature type="signal peptide" evidence="1">
    <location>
        <begin position="1"/>
        <end position="18"/>
    </location>
</feature>
<accession>A0A0P1GEZ5</accession>
<proteinExistence type="predicted"/>
<dbReference type="RefSeq" id="WP_058248392.1">
    <property type="nucleotide sequence ID" value="NZ_CYSE01000005.1"/>
</dbReference>
<gene>
    <name evidence="2" type="ORF">TRN7648_02909</name>
</gene>
<feature type="chain" id="PRO_5006063361" evidence="1">
    <location>
        <begin position="19"/>
        <end position="197"/>
    </location>
</feature>